<keyword evidence="3" id="KW-1185">Reference proteome</keyword>
<dbReference type="EMBL" id="CAJNBJ010000016">
    <property type="protein sequence ID" value="CAE6752099.1"/>
    <property type="molecule type" value="Genomic_DNA"/>
</dbReference>
<dbReference type="Proteomes" id="UP000675880">
    <property type="component" value="Unassembled WGS sequence"/>
</dbReference>
<evidence type="ECO:0000256" key="1">
    <source>
        <dbReference type="SAM" id="MobiDB-lite"/>
    </source>
</evidence>
<proteinExistence type="predicted"/>
<feature type="region of interest" description="Disordered" evidence="1">
    <location>
        <begin position="1"/>
        <end position="22"/>
    </location>
</feature>
<organism evidence="2 3">
    <name type="scientific">Nitrospira defluvii</name>
    <dbReference type="NCBI Taxonomy" id="330214"/>
    <lineage>
        <taxon>Bacteria</taxon>
        <taxon>Pseudomonadati</taxon>
        <taxon>Nitrospirota</taxon>
        <taxon>Nitrospiria</taxon>
        <taxon>Nitrospirales</taxon>
        <taxon>Nitrospiraceae</taxon>
        <taxon>Nitrospira</taxon>
    </lineage>
</organism>
<evidence type="ECO:0000313" key="2">
    <source>
        <dbReference type="EMBL" id="CAE6752099.1"/>
    </source>
</evidence>
<sequence>MMAIPRSRRGENTWASTESHARPHYRVASEANDCWCVVCLARQGLLDSFTDFQGQAIISQAPYVPSPKSARRH</sequence>
<comment type="caution">
    <text evidence="2">The sequence shown here is derived from an EMBL/GenBank/DDBJ whole genome shotgun (WGS) entry which is preliminary data.</text>
</comment>
<accession>A0ABM8RGY9</accession>
<reference evidence="2 3" key="1">
    <citation type="submission" date="2021-02" db="EMBL/GenBank/DDBJ databases">
        <authorList>
            <person name="Han P."/>
        </authorList>
    </citation>
    <scope>NUCLEOTIDE SEQUENCE [LARGE SCALE GENOMIC DNA]</scope>
    <source>
        <strain evidence="2">Candidatus Nitrospira sp. ZN2</strain>
    </source>
</reference>
<name>A0ABM8RGY9_9BACT</name>
<gene>
    <name evidence="2" type="ORF">NSPZN2_30223</name>
</gene>
<protein>
    <submittedName>
        <fullName evidence="2">Uncharacterized protein</fullName>
    </submittedName>
</protein>
<evidence type="ECO:0000313" key="3">
    <source>
        <dbReference type="Proteomes" id="UP000675880"/>
    </source>
</evidence>